<dbReference type="RefSeq" id="XP_030215703.1">
    <property type="nucleotide sequence ID" value="XM_030359843.1"/>
</dbReference>
<protein>
    <recommendedName>
        <fullName evidence="2">Proteinase-activated receptor 1</fullName>
    </recommendedName>
    <alternativeName>
        <fullName evidence="15">Thrombin receptor</fullName>
    </alternativeName>
</protein>
<feature type="signal peptide" evidence="20">
    <location>
        <begin position="1"/>
        <end position="17"/>
    </location>
</feature>
<evidence type="ECO:0000256" key="15">
    <source>
        <dbReference type="ARBA" id="ARBA00031780"/>
    </source>
</evidence>
<keyword evidence="4 17" id="KW-0812">Transmembrane</keyword>
<evidence type="ECO:0000256" key="12">
    <source>
        <dbReference type="ARBA" id="ARBA00023170"/>
    </source>
</evidence>
<evidence type="ECO:0000313" key="23">
    <source>
        <dbReference type="Proteomes" id="UP000694546"/>
    </source>
</evidence>
<proteinExistence type="inferred from homology"/>
<dbReference type="GeneTree" id="ENSGT01050000244840"/>
<keyword evidence="14 17" id="KW-0807">Transducer</keyword>
<feature type="region of interest" description="Disordered" evidence="18">
    <location>
        <begin position="395"/>
        <end position="426"/>
    </location>
</feature>
<dbReference type="GO" id="GO:0007596">
    <property type="term" value="P:blood coagulation"/>
    <property type="evidence" value="ECO:0007669"/>
    <property type="project" value="UniProtKB-KW"/>
</dbReference>
<dbReference type="PRINTS" id="PR00237">
    <property type="entry name" value="GPCRRHODOPSN"/>
</dbReference>
<dbReference type="PROSITE" id="PS50262">
    <property type="entry name" value="G_PROTEIN_RECEP_F1_2"/>
    <property type="match status" value="1"/>
</dbReference>
<keyword evidence="10 19" id="KW-0472">Membrane</keyword>
<feature type="transmembrane region" description="Helical" evidence="19">
    <location>
        <begin position="135"/>
        <end position="155"/>
    </location>
</feature>
<name>A0A8C4ZDP7_GADMO</name>
<feature type="domain" description="G-protein coupled receptors family 1 profile" evidence="21">
    <location>
        <begin position="114"/>
        <end position="367"/>
    </location>
</feature>
<evidence type="ECO:0000256" key="13">
    <source>
        <dbReference type="ARBA" id="ARBA00023180"/>
    </source>
</evidence>
<evidence type="ECO:0000256" key="19">
    <source>
        <dbReference type="SAM" id="Phobius"/>
    </source>
</evidence>
<dbReference type="Proteomes" id="UP000694546">
    <property type="component" value="Chromosome 6"/>
</dbReference>
<dbReference type="GO" id="GO:0030194">
    <property type="term" value="P:positive regulation of blood coagulation"/>
    <property type="evidence" value="ECO:0007669"/>
    <property type="project" value="TreeGrafter"/>
</dbReference>
<evidence type="ECO:0000256" key="2">
    <source>
        <dbReference type="ARBA" id="ARBA00019705"/>
    </source>
</evidence>
<feature type="disulfide bond" evidence="16">
    <location>
        <begin position="170"/>
        <end position="249"/>
    </location>
</feature>
<keyword evidence="11 16" id="KW-1015">Disulfide bond</keyword>
<keyword evidence="7 19" id="KW-1133">Transmembrane helix</keyword>
<dbReference type="SUPFAM" id="SSF81321">
    <property type="entry name" value="Family A G protein-coupled receptor-like"/>
    <property type="match status" value="1"/>
</dbReference>
<keyword evidence="23" id="KW-1185">Reference proteome</keyword>
<evidence type="ECO:0000256" key="17">
    <source>
        <dbReference type="RuleBase" id="RU000688"/>
    </source>
</evidence>
<keyword evidence="9" id="KW-0094">Blood coagulation</keyword>
<evidence type="ECO:0000256" key="20">
    <source>
        <dbReference type="SAM" id="SignalP"/>
    </source>
</evidence>
<comment type="similarity">
    <text evidence="17">Belongs to the G-protein coupled receptor 1 family.</text>
</comment>
<feature type="chain" id="PRO_5034341614" description="Proteinase-activated receptor 1" evidence="20">
    <location>
        <begin position="18"/>
        <end position="434"/>
    </location>
</feature>
<dbReference type="InterPro" id="IPR000276">
    <property type="entry name" value="GPCR_Rhodpsn"/>
</dbReference>
<evidence type="ECO:0000256" key="9">
    <source>
        <dbReference type="ARBA" id="ARBA00023084"/>
    </source>
</evidence>
<dbReference type="PANTHER" id="PTHR24232">
    <property type="entry name" value="G-PROTEIN COUPLED RECEPTOR"/>
    <property type="match status" value="1"/>
</dbReference>
<keyword evidence="5" id="KW-0356">Hemostasis</keyword>
<gene>
    <name evidence="22" type="primary">F2R</name>
    <name evidence="22" type="synonym">f2r</name>
</gene>
<dbReference type="GO" id="GO:0015057">
    <property type="term" value="F:thrombin-activated receptor activity"/>
    <property type="evidence" value="ECO:0007669"/>
    <property type="project" value="Ensembl"/>
</dbReference>
<feature type="compositionally biased region" description="Low complexity" evidence="18">
    <location>
        <begin position="395"/>
        <end position="406"/>
    </location>
</feature>
<evidence type="ECO:0000256" key="6">
    <source>
        <dbReference type="ARBA" id="ARBA00022729"/>
    </source>
</evidence>
<dbReference type="Gene3D" id="1.20.1070.10">
    <property type="entry name" value="Rhodopsin 7-helix transmembrane proteins"/>
    <property type="match status" value="1"/>
</dbReference>
<keyword evidence="12 17" id="KW-0675">Receptor</keyword>
<dbReference type="PROSITE" id="PS00237">
    <property type="entry name" value="G_PROTEIN_RECEP_F1_1"/>
    <property type="match status" value="1"/>
</dbReference>
<dbReference type="GeneID" id="115546153"/>
<keyword evidence="3" id="KW-1003">Cell membrane</keyword>
<dbReference type="Pfam" id="PF00001">
    <property type="entry name" value="7tm_1"/>
    <property type="match status" value="1"/>
</dbReference>
<dbReference type="OrthoDB" id="8881832at2759"/>
<evidence type="ECO:0000256" key="16">
    <source>
        <dbReference type="PIRSR" id="PIRSR603912-52"/>
    </source>
</evidence>
<evidence type="ECO:0000256" key="1">
    <source>
        <dbReference type="ARBA" id="ARBA00004651"/>
    </source>
</evidence>
<dbReference type="KEGG" id="gmh:115546153"/>
<keyword evidence="8 17" id="KW-0297">G-protein coupled receptor</keyword>
<evidence type="ECO:0000256" key="4">
    <source>
        <dbReference type="ARBA" id="ARBA00022692"/>
    </source>
</evidence>
<feature type="transmembrane region" description="Helical" evidence="19">
    <location>
        <begin position="103"/>
        <end position="123"/>
    </location>
</feature>
<sequence length="434" mass="48084">MDQTIVILALCFLQTTAFIPHNGSIGPRPRTFGGHYVTVTDREFLDLPESSNELDDEYSGSGSGPVTVKGPVTYYETKKLFRLSPKAKEFLQGKLSTVVVPTVYTFVVIISVPLNLAAVIMFLRRKRPRKTGVIYMLNLAFADLLFVLVLPLKIAYHYQGNNWVFGGLLCRVVTAAFYCNMYCSVLLMTCISVDRFLAVVYPLDALTWRRPQTAYTTCAAMWLLALGGVAPLLISEQSIPLPELGITTCHDVQDTEQLRTYYLYFFPAYTCLFFFLPLVLTAVCYVRIVQALAAANVANGSRKSRAVMMAVAVLVVFVACFAPSNVLMMVHYLQLARHAAAADASYLAYLVSTCVGTLSCCLDPLIYYFGSSQCQRQVMALLTCRDLAGVEAGSSRSASSRLSSGRRQTESTRSTKMESVQDRTLRDQCRKLVS</sequence>
<evidence type="ECO:0000256" key="10">
    <source>
        <dbReference type="ARBA" id="ARBA00023136"/>
    </source>
</evidence>
<reference evidence="22" key="2">
    <citation type="submission" date="2025-09" db="UniProtKB">
        <authorList>
            <consortium name="Ensembl"/>
        </authorList>
    </citation>
    <scope>IDENTIFICATION</scope>
</reference>
<dbReference type="InterPro" id="IPR003912">
    <property type="entry name" value="Protea_act_rcpt"/>
</dbReference>
<dbReference type="Ensembl" id="ENSGMOT00000012092.2">
    <property type="protein sequence ID" value="ENSGMOP00000011775.2"/>
    <property type="gene ID" value="ENSGMOG00000011006.2"/>
</dbReference>
<dbReference type="FunFam" id="1.20.1070.10:FF:000040">
    <property type="entry name" value="Coagulation factor 2 (thrombin) receptor"/>
    <property type="match status" value="1"/>
</dbReference>
<dbReference type="PANTHER" id="PTHR24232:SF20">
    <property type="entry name" value="PROTEINASE-ACTIVATED RECEPTOR 1"/>
    <property type="match status" value="1"/>
</dbReference>
<dbReference type="GO" id="GO:0007200">
    <property type="term" value="P:phospholipase C-activating G protein-coupled receptor signaling pathway"/>
    <property type="evidence" value="ECO:0007669"/>
    <property type="project" value="TreeGrafter"/>
</dbReference>
<comment type="subcellular location">
    <subcellularLocation>
        <location evidence="1">Cell membrane</location>
        <topology evidence="1">Multi-pass membrane protein</topology>
    </subcellularLocation>
</comment>
<feature type="transmembrane region" description="Helical" evidence="19">
    <location>
        <begin position="175"/>
        <end position="201"/>
    </location>
</feature>
<dbReference type="CTD" id="2149"/>
<evidence type="ECO:0000256" key="7">
    <source>
        <dbReference type="ARBA" id="ARBA00022989"/>
    </source>
</evidence>
<dbReference type="AlphaFoldDB" id="A0A8C4ZDP7"/>
<dbReference type="GO" id="GO:1902037">
    <property type="term" value="P:negative regulation of hematopoietic stem cell differentiation"/>
    <property type="evidence" value="ECO:0007669"/>
    <property type="project" value="Ensembl"/>
</dbReference>
<evidence type="ECO:0000259" key="21">
    <source>
        <dbReference type="PROSITE" id="PS50262"/>
    </source>
</evidence>
<dbReference type="GO" id="GO:0035025">
    <property type="term" value="P:positive regulation of Rho protein signal transduction"/>
    <property type="evidence" value="ECO:0007669"/>
    <property type="project" value="TreeGrafter"/>
</dbReference>
<evidence type="ECO:0000256" key="18">
    <source>
        <dbReference type="SAM" id="MobiDB-lite"/>
    </source>
</evidence>
<evidence type="ECO:0000313" key="22">
    <source>
        <dbReference type="Ensembl" id="ENSGMOP00000011775.2"/>
    </source>
</evidence>
<keyword evidence="13" id="KW-0325">Glycoprotein</keyword>
<feature type="compositionally biased region" description="Basic and acidic residues" evidence="18">
    <location>
        <begin position="407"/>
        <end position="426"/>
    </location>
</feature>
<feature type="transmembrane region" description="Helical" evidence="19">
    <location>
        <begin position="261"/>
        <end position="286"/>
    </location>
</feature>
<evidence type="ECO:0000256" key="11">
    <source>
        <dbReference type="ARBA" id="ARBA00023157"/>
    </source>
</evidence>
<evidence type="ECO:0000256" key="5">
    <source>
        <dbReference type="ARBA" id="ARBA00022696"/>
    </source>
</evidence>
<reference evidence="22" key="1">
    <citation type="submission" date="2025-08" db="UniProtKB">
        <authorList>
            <consortium name="Ensembl"/>
        </authorList>
    </citation>
    <scope>IDENTIFICATION</scope>
</reference>
<dbReference type="InterPro" id="IPR000935">
    <property type="entry name" value="Thrmbn_rcpt"/>
</dbReference>
<accession>A0A8C4ZDP7</accession>
<evidence type="ECO:0000256" key="3">
    <source>
        <dbReference type="ARBA" id="ARBA00022475"/>
    </source>
</evidence>
<dbReference type="GO" id="GO:0005886">
    <property type="term" value="C:plasma membrane"/>
    <property type="evidence" value="ECO:0007669"/>
    <property type="project" value="UniProtKB-SubCell"/>
</dbReference>
<dbReference type="GO" id="GO:0098508">
    <property type="term" value="P:endothelial to hematopoietic transition"/>
    <property type="evidence" value="ECO:0007669"/>
    <property type="project" value="Ensembl"/>
</dbReference>
<evidence type="ECO:0000256" key="14">
    <source>
        <dbReference type="ARBA" id="ARBA00023224"/>
    </source>
</evidence>
<organism evidence="22 23">
    <name type="scientific">Gadus morhua</name>
    <name type="common">Atlantic cod</name>
    <dbReference type="NCBI Taxonomy" id="8049"/>
    <lineage>
        <taxon>Eukaryota</taxon>
        <taxon>Metazoa</taxon>
        <taxon>Chordata</taxon>
        <taxon>Craniata</taxon>
        <taxon>Vertebrata</taxon>
        <taxon>Euteleostomi</taxon>
        <taxon>Actinopterygii</taxon>
        <taxon>Neopterygii</taxon>
        <taxon>Teleostei</taxon>
        <taxon>Neoteleostei</taxon>
        <taxon>Acanthomorphata</taxon>
        <taxon>Zeiogadaria</taxon>
        <taxon>Gadariae</taxon>
        <taxon>Gadiformes</taxon>
        <taxon>Gadoidei</taxon>
        <taxon>Gadidae</taxon>
        <taxon>Gadus</taxon>
    </lineage>
</organism>
<dbReference type="OMA" id="QCQKQVA"/>
<dbReference type="PRINTS" id="PR01428">
    <property type="entry name" value="PROTEASEAR"/>
</dbReference>
<keyword evidence="6 20" id="KW-0732">Signal</keyword>
<evidence type="ECO:0000256" key="8">
    <source>
        <dbReference type="ARBA" id="ARBA00023040"/>
    </source>
</evidence>
<dbReference type="PRINTS" id="PR00908">
    <property type="entry name" value="THROMBINR"/>
</dbReference>
<dbReference type="InterPro" id="IPR017452">
    <property type="entry name" value="GPCR_Rhodpsn_7TM"/>
</dbReference>
<feature type="transmembrane region" description="Helical" evidence="19">
    <location>
        <begin position="306"/>
        <end position="326"/>
    </location>
</feature>
<feature type="transmembrane region" description="Helical" evidence="19">
    <location>
        <begin position="213"/>
        <end position="234"/>
    </location>
</feature>
<feature type="transmembrane region" description="Helical" evidence="19">
    <location>
        <begin position="346"/>
        <end position="369"/>
    </location>
</feature>
<dbReference type="GO" id="GO:0060836">
    <property type="term" value="P:lymphatic endothelial cell differentiation"/>
    <property type="evidence" value="ECO:0007669"/>
    <property type="project" value="Ensembl"/>
</dbReference>